<keyword evidence="1" id="KW-1133">Transmembrane helix</keyword>
<evidence type="ECO:0000256" key="1">
    <source>
        <dbReference type="SAM" id="Phobius"/>
    </source>
</evidence>
<proteinExistence type="predicted"/>
<feature type="transmembrane region" description="Helical" evidence="1">
    <location>
        <begin position="89"/>
        <end position="112"/>
    </location>
</feature>
<keyword evidence="1" id="KW-0472">Membrane</keyword>
<keyword evidence="1" id="KW-0812">Transmembrane</keyword>
<dbReference type="PANTHER" id="PTHR34115">
    <property type="entry name" value="PROTEIN, PUTATIVE-RELATED"/>
    <property type="match status" value="1"/>
</dbReference>
<dbReference type="Proteomes" id="UP001064489">
    <property type="component" value="Chromosome 4"/>
</dbReference>
<dbReference type="EMBL" id="JAJSOW010000101">
    <property type="protein sequence ID" value="KAI9180296.1"/>
    <property type="molecule type" value="Genomic_DNA"/>
</dbReference>
<name>A0AAD5IXB1_ACENE</name>
<evidence type="ECO:0000313" key="2">
    <source>
        <dbReference type="EMBL" id="KAI9180296.1"/>
    </source>
</evidence>
<organism evidence="2 3">
    <name type="scientific">Acer negundo</name>
    <name type="common">Box elder</name>
    <dbReference type="NCBI Taxonomy" id="4023"/>
    <lineage>
        <taxon>Eukaryota</taxon>
        <taxon>Viridiplantae</taxon>
        <taxon>Streptophyta</taxon>
        <taxon>Embryophyta</taxon>
        <taxon>Tracheophyta</taxon>
        <taxon>Spermatophyta</taxon>
        <taxon>Magnoliopsida</taxon>
        <taxon>eudicotyledons</taxon>
        <taxon>Gunneridae</taxon>
        <taxon>Pentapetalae</taxon>
        <taxon>rosids</taxon>
        <taxon>malvids</taxon>
        <taxon>Sapindales</taxon>
        <taxon>Sapindaceae</taxon>
        <taxon>Hippocastanoideae</taxon>
        <taxon>Acereae</taxon>
        <taxon>Acer</taxon>
    </lineage>
</organism>
<accession>A0AAD5IXB1</accession>
<gene>
    <name evidence="2" type="ORF">LWI28_003325</name>
</gene>
<keyword evidence="3" id="KW-1185">Reference proteome</keyword>
<reference evidence="2" key="1">
    <citation type="journal article" date="2022" name="Plant J.">
        <title>Strategies of tolerance reflected in two North American maple genomes.</title>
        <authorList>
            <person name="McEvoy S.L."/>
            <person name="Sezen U.U."/>
            <person name="Trouern-Trend A."/>
            <person name="McMahon S.M."/>
            <person name="Schaberg P.G."/>
            <person name="Yang J."/>
            <person name="Wegrzyn J.L."/>
            <person name="Swenson N.G."/>
        </authorList>
    </citation>
    <scope>NUCLEOTIDE SEQUENCE</scope>
    <source>
        <strain evidence="2">91603</strain>
    </source>
</reference>
<dbReference type="PANTHER" id="PTHR34115:SF6">
    <property type="entry name" value="PROTEIN, PUTATIVE-RELATED"/>
    <property type="match status" value="1"/>
</dbReference>
<feature type="transmembrane region" description="Helical" evidence="1">
    <location>
        <begin position="55"/>
        <end position="77"/>
    </location>
</feature>
<sequence>MATQQQQQQMEEPPQLISKIAESFKTLIPMLVGVLQVNIQSKDESPFKTHPTNMWVFVFSTFIYYSVAQGSVSLAVVSGSLSSVSLLSVLLPCLLGHLIFIAWAFVTIVVAYQVHALLIHNVCQKLHQMIIDIISKCHCQWFTPSNSFEQQRPPV</sequence>
<comment type="caution">
    <text evidence="2">The sequence shown here is derived from an EMBL/GenBank/DDBJ whole genome shotgun (WGS) entry which is preliminary data.</text>
</comment>
<evidence type="ECO:0000313" key="3">
    <source>
        <dbReference type="Proteomes" id="UP001064489"/>
    </source>
</evidence>
<reference evidence="2" key="2">
    <citation type="submission" date="2023-02" db="EMBL/GenBank/DDBJ databases">
        <authorList>
            <person name="Swenson N.G."/>
            <person name="Wegrzyn J.L."/>
            <person name="Mcevoy S.L."/>
        </authorList>
    </citation>
    <scope>NUCLEOTIDE SEQUENCE</scope>
    <source>
        <strain evidence="2">91603</strain>
        <tissue evidence="2">Leaf</tissue>
    </source>
</reference>
<dbReference type="InterPro" id="IPR053258">
    <property type="entry name" value="Ca-permeable_cation_channel"/>
</dbReference>
<dbReference type="AlphaFoldDB" id="A0AAD5IXB1"/>
<protein>
    <submittedName>
        <fullName evidence="2">Uncharacterized protein</fullName>
    </submittedName>
</protein>